<gene>
    <name evidence="1" type="ORF">BV22DRAFT_1030384</name>
</gene>
<evidence type="ECO:0000313" key="2">
    <source>
        <dbReference type="Proteomes" id="UP000790709"/>
    </source>
</evidence>
<dbReference type="Proteomes" id="UP000790709">
    <property type="component" value="Unassembled WGS sequence"/>
</dbReference>
<evidence type="ECO:0000313" key="1">
    <source>
        <dbReference type="EMBL" id="KAH7928647.1"/>
    </source>
</evidence>
<accession>A0ACB8BT97</accession>
<comment type="caution">
    <text evidence="1">The sequence shown here is derived from an EMBL/GenBank/DDBJ whole genome shotgun (WGS) entry which is preliminary data.</text>
</comment>
<sequence length="635" mass="68314">MRSLLIPVLSLTFALAASASPSLSPWTLHEKRSHIPGGWSQTRKYHSSARIPLRFALTQNNIDDIERHLYDVSHPDSPNYGKHWTAGQIAATFAPSSESIDAVFEWLLQSGVDAERIKLSPTKGWIEVTSTVEEAEDLLRTEYHVYGHESGKEHVACDSYHLPAHVTPHVDFVTPTIHFDAKLTKRSVTRPIPIGQPGEGISPKTSGDISSILNFTQLENCDKQITPSCLRALYGLIYEPVAGDKNSYGIVEYTPQAYLQSDLDSFARNFSTGLEGKPPIMVSIDGGVDQMNNKGFNYNGESNLDLEYGMTLVTNKQNVTLYQVGDVVEGASFNNFLDALDGSYCTFDGGDDPSQDISYPDEQPNGYKGNNDCGTVKPANVISTSYGYNEADLSVKYAVRQCNEYAKLGLLGVTFLYSSGDNGVAGNGGVCLNPDGVQNSTGKIFNPSFPATCPYVTAVGATQVSPGQTVLDPENACEKVIYSGGGFSNYFATPDYQKDAVTDYLRDHPPAYPSSIWNSTGGSRAFPDLSANGANYVVAIDGSYSLVFGTSAAAPVVGAILTMVNDARIAIGKSPIGFINPAIYSSQFSGGFNDITNGTNQGCGTLGFNSSKGWDPVTGLGTPKFPVLLANWLLK</sequence>
<keyword evidence="2" id="KW-1185">Reference proteome</keyword>
<reference evidence="1" key="1">
    <citation type="journal article" date="2021" name="New Phytol.">
        <title>Evolutionary innovations through gain and loss of genes in the ectomycorrhizal Boletales.</title>
        <authorList>
            <person name="Wu G."/>
            <person name="Miyauchi S."/>
            <person name="Morin E."/>
            <person name="Kuo A."/>
            <person name="Drula E."/>
            <person name="Varga T."/>
            <person name="Kohler A."/>
            <person name="Feng B."/>
            <person name="Cao Y."/>
            <person name="Lipzen A."/>
            <person name="Daum C."/>
            <person name="Hundley H."/>
            <person name="Pangilinan J."/>
            <person name="Johnson J."/>
            <person name="Barry K."/>
            <person name="LaButti K."/>
            <person name="Ng V."/>
            <person name="Ahrendt S."/>
            <person name="Min B."/>
            <person name="Choi I.G."/>
            <person name="Park H."/>
            <person name="Plett J.M."/>
            <person name="Magnuson J."/>
            <person name="Spatafora J.W."/>
            <person name="Nagy L.G."/>
            <person name="Henrissat B."/>
            <person name="Grigoriev I.V."/>
            <person name="Yang Z.L."/>
            <person name="Xu J."/>
            <person name="Martin F.M."/>
        </authorList>
    </citation>
    <scope>NUCLEOTIDE SEQUENCE</scope>
    <source>
        <strain evidence="1">KUC20120723A-06</strain>
    </source>
</reference>
<protein>
    <submittedName>
        <fullName evidence="1">Subtilisin-like protein</fullName>
    </submittedName>
</protein>
<organism evidence="1 2">
    <name type="scientific">Leucogyrophana mollusca</name>
    <dbReference type="NCBI Taxonomy" id="85980"/>
    <lineage>
        <taxon>Eukaryota</taxon>
        <taxon>Fungi</taxon>
        <taxon>Dikarya</taxon>
        <taxon>Basidiomycota</taxon>
        <taxon>Agaricomycotina</taxon>
        <taxon>Agaricomycetes</taxon>
        <taxon>Agaricomycetidae</taxon>
        <taxon>Boletales</taxon>
        <taxon>Boletales incertae sedis</taxon>
        <taxon>Leucogyrophana</taxon>
    </lineage>
</organism>
<proteinExistence type="predicted"/>
<dbReference type="EMBL" id="MU266350">
    <property type="protein sequence ID" value="KAH7928647.1"/>
    <property type="molecule type" value="Genomic_DNA"/>
</dbReference>
<name>A0ACB8BT97_9AGAM</name>